<dbReference type="Proteomes" id="UP000218282">
    <property type="component" value="Unassembled WGS sequence"/>
</dbReference>
<evidence type="ECO:0000313" key="1">
    <source>
        <dbReference type="EMBL" id="PCS05797.1"/>
    </source>
</evidence>
<gene>
    <name evidence="1" type="ORF">RU86_GL000552</name>
</gene>
<keyword evidence="2" id="KW-1185">Reference proteome</keyword>
<accession>A0A2A5RX21</accession>
<protein>
    <submittedName>
        <fullName evidence="1">Uncharacterized protein</fullName>
    </submittedName>
</protein>
<reference evidence="1 2" key="1">
    <citation type="submission" date="2014-12" db="EMBL/GenBank/DDBJ databases">
        <title>Draft genome sequences of 10 type strains of Lactococcus.</title>
        <authorList>
            <person name="Sun Z."/>
            <person name="Zhong Z."/>
            <person name="Liu W."/>
            <person name="Zhang W."/>
            <person name="Zhang H."/>
        </authorList>
    </citation>
    <scope>NUCLEOTIDE SEQUENCE [LARGE SCALE GENOMIC DNA]</scope>
    <source>
        <strain evidence="1 2">DSM 6634</strain>
    </source>
</reference>
<sequence length="48" mass="5390">MFTYWLPTDSFPEPTPLPAGFSADDAKRLLTAFSKALWNYFSIASTES</sequence>
<proteinExistence type="predicted"/>
<comment type="caution">
    <text evidence="1">The sequence shown here is derived from an EMBL/GenBank/DDBJ whole genome shotgun (WGS) entry which is preliminary data.</text>
</comment>
<organism evidence="1 2">
    <name type="scientific">Pseudolactococcus piscium</name>
    <dbReference type="NCBI Taxonomy" id="1364"/>
    <lineage>
        <taxon>Bacteria</taxon>
        <taxon>Bacillati</taxon>
        <taxon>Bacillota</taxon>
        <taxon>Bacilli</taxon>
        <taxon>Lactobacillales</taxon>
        <taxon>Streptococcaceae</taxon>
        <taxon>Pseudolactococcus</taxon>
    </lineage>
</organism>
<evidence type="ECO:0000313" key="2">
    <source>
        <dbReference type="Proteomes" id="UP000218282"/>
    </source>
</evidence>
<name>A0A2A5RX21_9LACT</name>
<dbReference type="AlphaFoldDB" id="A0A2A5RX21"/>
<dbReference type="EMBL" id="JXJW01000014">
    <property type="protein sequence ID" value="PCS05797.1"/>
    <property type="molecule type" value="Genomic_DNA"/>
</dbReference>